<feature type="non-terminal residue" evidence="2">
    <location>
        <position position="190"/>
    </location>
</feature>
<evidence type="ECO:0000313" key="2">
    <source>
        <dbReference type="EMBL" id="CAG8774135.1"/>
    </source>
</evidence>
<accession>A0A9N9NUV2</accession>
<dbReference type="Proteomes" id="UP000789759">
    <property type="component" value="Unassembled WGS sequence"/>
</dbReference>
<gene>
    <name evidence="2" type="ORF">CPELLU_LOCUS16023</name>
</gene>
<protein>
    <submittedName>
        <fullName evidence="2">1387_t:CDS:1</fullName>
    </submittedName>
</protein>
<dbReference type="OrthoDB" id="2483361at2759"/>
<dbReference type="EMBL" id="CAJVQA010022507">
    <property type="protein sequence ID" value="CAG8774135.1"/>
    <property type="molecule type" value="Genomic_DNA"/>
</dbReference>
<evidence type="ECO:0000256" key="1">
    <source>
        <dbReference type="SAM" id="MobiDB-lite"/>
    </source>
</evidence>
<organism evidence="2 3">
    <name type="scientific">Cetraspora pellucida</name>
    <dbReference type="NCBI Taxonomy" id="1433469"/>
    <lineage>
        <taxon>Eukaryota</taxon>
        <taxon>Fungi</taxon>
        <taxon>Fungi incertae sedis</taxon>
        <taxon>Mucoromycota</taxon>
        <taxon>Glomeromycotina</taxon>
        <taxon>Glomeromycetes</taxon>
        <taxon>Diversisporales</taxon>
        <taxon>Gigasporaceae</taxon>
        <taxon>Cetraspora</taxon>
    </lineage>
</organism>
<feature type="region of interest" description="Disordered" evidence="1">
    <location>
        <begin position="165"/>
        <end position="190"/>
    </location>
</feature>
<proteinExistence type="predicted"/>
<evidence type="ECO:0000313" key="3">
    <source>
        <dbReference type="Proteomes" id="UP000789759"/>
    </source>
</evidence>
<comment type="caution">
    <text evidence="2">The sequence shown here is derived from an EMBL/GenBank/DDBJ whole genome shotgun (WGS) entry which is preliminary data.</text>
</comment>
<sequence length="190" mass="22164">MELIKEVKDNNSTLQNNIQISVTDNNFYQNLVEFNLNSEKSLQIYQDYKNNLKNYSNFNNNLEVDKFGSRYKLEDNSGHENELVYKLKNGDKLEDCDKLVNSLESRNKFDDDDELINSLKSKNKVENNNELGNSLESKNEFENNIELENRNSLEGSDKYMSRLKYKDSNNKSESDSNNSTIRDTSNIDIK</sequence>
<reference evidence="2" key="1">
    <citation type="submission" date="2021-06" db="EMBL/GenBank/DDBJ databases">
        <authorList>
            <person name="Kallberg Y."/>
            <person name="Tangrot J."/>
            <person name="Rosling A."/>
        </authorList>
    </citation>
    <scope>NUCLEOTIDE SEQUENCE</scope>
    <source>
        <strain evidence="2">FL966</strain>
    </source>
</reference>
<name>A0A9N9NUV2_9GLOM</name>
<feature type="compositionally biased region" description="Polar residues" evidence="1">
    <location>
        <begin position="180"/>
        <end position="190"/>
    </location>
</feature>
<feature type="compositionally biased region" description="Basic and acidic residues" evidence="1">
    <location>
        <begin position="165"/>
        <end position="174"/>
    </location>
</feature>
<keyword evidence="3" id="KW-1185">Reference proteome</keyword>
<dbReference type="AlphaFoldDB" id="A0A9N9NUV2"/>